<dbReference type="Gene3D" id="3.30.700.10">
    <property type="entry name" value="Glycoprotein, Type 4 Pilin"/>
    <property type="match status" value="1"/>
</dbReference>
<evidence type="ECO:0000313" key="3">
    <source>
        <dbReference type="EMBL" id="VTR96957.1"/>
    </source>
</evidence>
<dbReference type="SUPFAM" id="SSF54523">
    <property type="entry name" value="Pili subunits"/>
    <property type="match status" value="1"/>
</dbReference>
<keyword evidence="1" id="KW-0472">Membrane</keyword>
<gene>
    <name evidence="3" type="ORF">SOIL9_09610</name>
</gene>
<evidence type="ECO:0000259" key="2">
    <source>
        <dbReference type="Pfam" id="PF07596"/>
    </source>
</evidence>
<dbReference type="AlphaFoldDB" id="A0A6P2D7P6"/>
<dbReference type="Proteomes" id="UP000464178">
    <property type="component" value="Chromosome"/>
</dbReference>
<protein>
    <recommendedName>
        <fullName evidence="2">DUF1559 domain-containing protein</fullName>
    </recommendedName>
</protein>
<feature type="domain" description="DUF1559" evidence="2">
    <location>
        <begin position="34"/>
        <end position="355"/>
    </location>
</feature>
<reference evidence="3 4" key="1">
    <citation type="submission" date="2019-05" db="EMBL/GenBank/DDBJ databases">
        <authorList>
            <consortium name="Science for Life Laboratories"/>
        </authorList>
    </citation>
    <scope>NUCLEOTIDE SEQUENCE [LARGE SCALE GENOMIC DNA]</scope>
    <source>
        <strain evidence="3">Soil9</strain>
    </source>
</reference>
<accession>A0A6P2D7P6</accession>
<evidence type="ECO:0000313" key="4">
    <source>
        <dbReference type="Proteomes" id="UP000464178"/>
    </source>
</evidence>
<keyword evidence="4" id="KW-1185">Reference proteome</keyword>
<dbReference type="RefSeq" id="WP_162670992.1">
    <property type="nucleotide sequence ID" value="NZ_LR593886.1"/>
</dbReference>
<dbReference type="Pfam" id="PF07596">
    <property type="entry name" value="SBP_bac_10"/>
    <property type="match status" value="1"/>
</dbReference>
<dbReference type="Pfam" id="PF07963">
    <property type="entry name" value="N_methyl"/>
    <property type="match status" value="1"/>
</dbReference>
<dbReference type="NCBIfam" id="TIGR04294">
    <property type="entry name" value="pre_pil_HX9DG"/>
    <property type="match status" value="1"/>
</dbReference>
<keyword evidence="1" id="KW-1133">Transmembrane helix</keyword>
<dbReference type="EMBL" id="LR593886">
    <property type="protein sequence ID" value="VTR96957.1"/>
    <property type="molecule type" value="Genomic_DNA"/>
</dbReference>
<dbReference type="PANTHER" id="PTHR30093">
    <property type="entry name" value="GENERAL SECRETION PATHWAY PROTEIN G"/>
    <property type="match status" value="1"/>
</dbReference>
<sequence length="374" mass="39367">MSLNRYRRAFTLIELLVVIAIIAVLIGLLLPAVQKVREAAARMKCANNLKQIGLAVHNYHGAVEKLPPFSYAPNGHDEGGSTSNALPPEAPSKHHSGFLYLLPYLEQDNIAKQYNPAKGATDKTTPLVAGGPTNFDLTKNPIPTYLCPGMPMPTATGYGAYCSYAASRGNFQYATDASGTVVTSPKLRWTADDGMMASAFQPPPVGSPTTVLGTVTKINLASVTDGLSNTFLVGEKHYRVLGSTWVSGTSNFDGSDLTGRPYTGNTNYAFPHPGADTSDGVTMTPMNTRTLVGKSATVNAKAGTASATAGGLSTNDATAWYRNTALSAFNSSHTGGANFVFGDGSVKFVRDSIDMTTYRALGSRNGGEVIGGDY</sequence>
<organism evidence="3 4">
    <name type="scientific">Gemmata massiliana</name>
    <dbReference type="NCBI Taxonomy" id="1210884"/>
    <lineage>
        <taxon>Bacteria</taxon>
        <taxon>Pseudomonadati</taxon>
        <taxon>Planctomycetota</taxon>
        <taxon>Planctomycetia</taxon>
        <taxon>Gemmatales</taxon>
        <taxon>Gemmataceae</taxon>
        <taxon>Gemmata</taxon>
    </lineage>
</organism>
<dbReference type="NCBIfam" id="TIGR02532">
    <property type="entry name" value="IV_pilin_GFxxxE"/>
    <property type="match status" value="1"/>
</dbReference>
<dbReference type="InterPro" id="IPR011453">
    <property type="entry name" value="DUF1559"/>
</dbReference>
<dbReference type="InterPro" id="IPR027558">
    <property type="entry name" value="Pre_pil_HX9DG_C"/>
</dbReference>
<evidence type="ECO:0000256" key="1">
    <source>
        <dbReference type="SAM" id="Phobius"/>
    </source>
</evidence>
<dbReference type="InterPro" id="IPR045584">
    <property type="entry name" value="Pilin-like"/>
</dbReference>
<name>A0A6P2D7P6_9BACT</name>
<proteinExistence type="predicted"/>
<dbReference type="KEGG" id="gms:SOIL9_09610"/>
<dbReference type="PANTHER" id="PTHR30093:SF2">
    <property type="entry name" value="TYPE II SECRETION SYSTEM PROTEIN H"/>
    <property type="match status" value="1"/>
</dbReference>
<feature type="transmembrane region" description="Helical" evidence="1">
    <location>
        <begin position="12"/>
        <end position="33"/>
    </location>
</feature>
<dbReference type="InterPro" id="IPR012902">
    <property type="entry name" value="N_methyl_site"/>
</dbReference>
<keyword evidence="1" id="KW-0812">Transmembrane</keyword>